<dbReference type="Pfam" id="PF15304">
    <property type="entry name" value="AKAP2_C"/>
    <property type="match status" value="1"/>
</dbReference>
<dbReference type="AlphaFoldDB" id="A0AAN7PQY4"/>
<dbReference type="Proteomes" id="UP001353858">
    <property type="component" value="Unassembled WGS sequence"/>
</dbReference>
<organism evidence="4 5">
    <name type="scientific">Aquatica leii</name>
    <dbReference type="NCBI Taxonomy" id="1421715"/>
    <lineage>
        <taxon>Eukaryota</taxon>
        <taxon>Metazoa</taxon>
        <taxon>Ecdysozoa</taxon>
        <taxon>Arthropoda</taxon>
        <taxon>Hexapoda</taxon>
        <taxon>Insecta</taxon>
        <taxon>Pterygota</taxon>
        <taxon>Neoptera</taxon>
        <taxon>Endopterygota</taxon>
        <taxon>Coleoptera</taxon>
        <taxon>Polyphaga</taxon>
        <taxon>Elateriformia</taxon>
        <taxon>Elateroidea</taxon>
        <taxon>Lampyridae</taxon>
        <taxon>Luciolinae</taxon>
        <taxon>Aquatica</taxon>
    </lineage>
</organism>
<dbReference type="EMBL" id="JARPUR010000001">
    <property type="protein sequence ID" value="KAK4887016.1"/>
    <property type="molecule type" value="Genomic_DNA"/>
</dbReference>
<keyword evidence="1" id="KW-0175">Coiled coil</keyword>
<protein>
    <recommendedName>
        <fullName evidence="3">A-kinase anchor protein 2 C-terminal domain-containing protein</fullName>
    </recommendedName>
</protein>
<accession>A0AAN7PQY4</accession>
<sequence length="236" mass="26997">MPSTKDATLELIQKEINEVVQREKELKELYNRSESLYETNDNDFIKKPPLERAKSVSALTNGNNRLFTQNVTARGVMQRFIKSRGRLSFTNNNIIKTAPEESTWSNLAAELTKPVVPTGTQPRNGFIPVEERIRREFQDMQEREIELRTERKKSQPDLFHLNSSPEPERRSLRATSVLQLNDYSTYNESVSAPASLKGAKSLSDLCDIDGEEELPPGSHSLIKQWESLIKQNQIHT</sequence>
<gene>
    <name evidence="4" type="ORF">RN001_003287</name>
</gene>
<evidence type="ECO:0000313" key="4">
    <source>
        <dbReference type="EMBL" id="KAK4887016.1"/>
    </source>
</evidence>
<feature type="region of interest" description="Disordered" evidence="2">
    <location>
        <begin position="150"/>
        <end position="171"/>
    </location>
</feature>
<dbReference type="InterPro" id="IPR029304">
    <property type="entry name" value="AKAP2_C"/>
</dbReference>
<comment type="caution">
    <text evidence="4">The sequence shown here is derived from an EMBL/GenBank/DDBJ whole genome shotgun (WGS) entry which is preliminary data.</text>
</comment>
<evidence type="ECO:0000259" key="3">
    <source>
        <dbReference type="Pfam" id="PF15304"/>
    </source>
</evidence>
<feature type="domain" description="A-kinase anchor protein 2 C-terminal" evidence="3">
    <location>
        <begin position="68"/>
        <end position="175"/>
    </location>
</feature>
<evidence type="ECO:0000313" key="5">
    <source>
        <dbReference type="Proteomes" id="UP001353858"/>
    </source>
</evidence>
<name>A0AAN7PQY4_9COLE</name>
<evidence type="ECO:0000256" key="1">
    <source>
        <dbReference type="ARBA" id="ARBA00023054"/>
    </source>
</evidence>
<reference evidence="5" key="1">
    <citation type="submission" date="2023-01" db="EMBL/GenBank/DDBJ databases">
        <title>Key to firefly adult light organ development and bioluminescence: homeobox transcription factors regulate luciferase expression and transportation to peroxisome.</title>
        <authorList>
            <person name="Fu X."/>
        </authorList>
    </citation>
    <scope>NUCLEOTIDE SEQUENCE [LARGE SCALE GENOMIC DNA]</scope>
</reference>
<keyword evidence="5" id="KW-1185">Reference proteome</keyword>
<evidence type="ECO:0000256" key="2">
    <source>
        <dbReference type="SAM" id="MobiDB-lite"/>
    </source>
</evidence>
<proteinExistence type="predicted"/>